<dbReference type="EMBL" id="KE525345">
    <property type="protein sequence ID" value="KFB49360.1"/>
    <property type="molecule type" value="Genomic_DNA"/>
</dbReference>
<protein>
    <submittedName>
        <fullName evidence="1 2">Ketoacyl-ACP synthase II</fullName>
    </submittedName>
</protein>
<name>A0A084WGL6_ANOSI</name>
<reference evidence="1 3" key="1">
    <citation type="journal article" date="2014" name="BMC Genomics">
        <title>Genome sequence of Anopheles sinensis provides insight into genetics basis of mosquito competence for malaria parasites.</title>
        <authorList>
            <person name="Zhou D."/>
            <person name="Zhang D."/>
            <person name="Ding G."/>
            <person name="Shi L."/>
            <person name="Hou Q."/>
            <person name="Ye Y."/>
            <person name="Xu Y."/>
            <person name="Zhou H."/>
            <person name="Xiong C."/>
            <person name="Li S."/>
            <person name="Yu J."/>
            <person name="Hong S."/>
            <person name="Yu X."/>
            <person name="Zou P."/>
            <person name="Chen C."/>
            <person name="Chang X."/>
            <person name="Wang W."/>
            <person name="Lv Y."/>
            <person name="Sun Y."/>
            <person name="Ma L."/>
            <person name="Shen B."/>
            <person name="Zhu C."/>
        </authorList>
    </citation>
    <scope>NUCLEOTIDE SEQUENCE [LARGE SCALE GENOMIC DNA]</scope>
</reference>
<dbReference type="Proteomes" id="UP000030765">
    <property type="component" value="Unassembled WGS sequence"/>
</dbReference>
<gene>
    <name evidence="1" type="ORF">ZHAS_00017452</name>
</gene>
<dbReference type="EMBL" id="ATLV01023607">
    <property type="status" value="NOT_ANNOTATED_CDS"/>
    <property type="molecule type" value="Genomic_DNA"/>
</dbReference>
<dbReference type="EnsemblMetazoa" id="ASIC017452-RA">
    <property type="protein sequence ID" value="ASIC017452-PA"/>
    <property type="gene ID" value="ASIC017452"/>
</dbReference>
<organism evidence="1">
    <name type="scientific">Anopheles sinensis</name>
    <name type="common">Mosquito</name>
    <dbReference type="NCBI Taxonomy" id="74873"/>
    <lineage>
        <taxon>Eukaryota</taxon>
        <taxon>Metazoa</taxon>
        <taxon>Ecdysozoa</taxon>
        <taxon>Arthropoda</taxon>
        <taxon>Hexapoda</taxon>
        <taxon>Insecta</taxon>
        <taxon>Pterygota</taxon>
        <taxon>Neoptera</taxon>
        <taxon>Endopterygota</taxon>
        <taxon>Diptera</taxon>
        <taxon>Nematocera</taxon>
        <taxon>Culicoidea</taxon>
        <taxon>Culicidae</taxon>
        <taxon>Anophelinae</taxon>
        <taxon>Anopheles</taxon>
    </lineage>
</organism>
<evidence type="ECO:0000313" key="1">
    <source>
        <dbReference type="EMBL" id="KFB49360.1"/>
    </source>
</evidence>
<reference evidence="2" key="2">
    <citation type="submission" date="2020-05" db="UniProtKB">
        <authorList>
            <consortium name="EnsemblMetazoa"/>
        </authorList>
    </citation>
    <scope>IDENTIFICATION</scope>
</reference>
<accession>A0A084WGL6</accession>
<proteinExistence type="predicted"/>
<evidence type="ECO:0000313" key="3">
    <source>
        <dbReference type="Proteomes" id="UP000030765"/>
    </source>
</evidence>
<sequence>MAHTQWMASQGSHEPSEAFDPLAVPRMWMDYNVQAELLGLSFELDLYHSTPLHSPHPSGTVVLPSEKPNAQDVPESRRFITFAFEALA</sequence>
<evidence type="ECO:0000313" key="2">
    <source>
        <dbReference type="EnsemblMetazoa" id="ASIC017452-PA"/>
    </source>
</evidence>
<dbReference type="VEuPathDB" id="VectorBase:ASIC017452"/>
<keyword evidence="3" id="KW-1185">Reference proteome</keyword>
<dbReference type="AlphaFoldDB" id="A0A084WGL6"/>